<organism evidence="1 2">
    <name type="scientific">Ambispora leptoticha</name>
    <dbReference type="NCBI Taxonomy" id="144679"/>
    <lineage>
        <taxon>Eukaryota</taxon>
        <taxon>Fungi</taxon>
        <taxon>Fungi incertae sedis</taxon>
        <taxon>Mucoromycota</taxon>
        <taxon>Glomeromycotina</taxon>
        <taxon>Glomeromycetes</taxon>
        <taxon>Archaeosporales</taxon>
        <taxon>Ambisporaceae</taxon>
        <taxon>Ambispora</taxon>
    </lineage>
</organism>
<keyword evidence="2" id="KW-1185">Reference proteome</keyword>
<evidence type="ECO:0000313" key="1">
    <source>
        <dbReference type="EMBL" id="CAG8733965.1"/>
    </source>
</evidence>
<feature type="non-terminal residue" evidence="1">
    <location>
        <position position="1"/>
    </location>
</feature>
<dbReference type="AlphaFoldDB" id="A0A9N9IGJ3"/>
<sequence>SPCNPGENACINGQFAQCSGKNQWSLTKCNAGLTCCALPLRNKPGTSVACDTKEDQAARIKEGKAACP</sequence>
<reference evidence="1" key="1">
    <citation type="submission" date="2021-06" db="EMBL/GenBank/DDBJ databases">
        <authorList>
            <person name="Kallberg Y."/>
            <person name="Tangrot J."/>
            <person name="Rosling A."/>
        </authorList>
    </citation>
    <scope>NUCLEOTIDE SEQUENCE</scope>
    <source>
        <strain evidence="1">FL130A</strain>
    </source>
</reference>
<dbReference type="EMBL" id="CAJVPS010031836">
    <property type="protein sequence ID" value="CAG8733965.1"/>
    <property type="molecule type" value="Genomic_DNA"/>
</dbReference>
<name>A0A9N9IGJ3_9GLOM</name>
<comment type="caution">
    <text evidence="1">The sequence shown here is derived from an EMBL/GenBank/DDBJ whole genome shotgun (WGS) entry which is preliminary data.</text>
</comment>
<gene>
    <name evidence="1" type="ORF">ALEPTO_LOCUS12722</name>
</gene>
<dbReference type="OrthoDB" id="2362516at2759"/>
<proteinExistence type="predicted"/>
<dbReference type="Proteomes" id="UP000789508">
    <property type="component" value="Unassembled WGS sequence"/>
</dbReference>
<accession>A0A9N9IGJ3</accession>
<protein>
    <submittedName>
        <fullName evidence="1">5469_t:CDS:1</fullName>
    </submittedName>
</protein>
<evidence type="ECO:0000313" key="2">
    <source>
        <dbReference type="Proteomes" id="UP000789508"/>
    </source>
</evidence>